<feature type="region of interest" description="Disordered" evidence="1">
    <location>
        <begin position="1"/>
        <end position="63"/>
    </location>
</feature>
<keyword evidence="3" id="KW-1185">Reference proteome</keyword>
<name>F5Z0W1_MYCSD</name>
<protein>
    <submittedName>
        <fullName evidence="2">Uncharacterized protein</fullName>
    </submittedName>
</protein>
<dbReference type="AlphaFoldDB" id="F5Z0W1"/>
<dbReference type="HOGENOM" id="CLU_1794395_0_0_11"/>
<organism evidence="2 3">
    <name type="scientific">Mycolicibacter sinensis (strain JDM601)</name>
    <name type="common">Mycobacterium sinense</name>
    <dbReference type="NCBI Taxonomy" id="875328"/>
    <lineage>
        <taxon>Bacteria</taxon>
        <taxon>Bacillati</taxon>
        <taxon>Actinomycetota</taxon>
        <taxon>Actinomycetes</taxon>
        <taxon>Mycobacteriales</taxon>
        <taxon>Mycobacteriaceae</taxon>
        <taxon>Mycolicibacter</taxon>
    </lineage>
</organism>
<evidence type="ECO:0000256" key="1">
    <source>
        <dbReference type="SAM" id="MobiDB-lite"/>
    </source>
</evidence>
<dbReference type="STRING" id="875328.JDM601_1676"/>
<sequence length="144" mass="15753">MPRRHPGAAADRERHHRDREAGQGRTRDPVAAGRRGHDTTCCHARSVGSGHPVAQRVASSRPAADRAGRFGCEEIHSTWWFSSTAAGGTLADVRRPGDPAQGFEDRPDQFEGQRCLSTFTALRAMTSPNRPALLRRPAFIICNS</sequence>
<evidence type="ECO:0000313" key="2">
    <source>
        <dbReference type="EMBL" id="AEF35676.1"/>
    </source>
</evidence>
<accession>F5Z0W1</accession>
<gene>
    <name evidence="2" type="ordered locus">JDM601_1676</name>
</gene>
<reference evidence="2 3" key="1">
    <citation type="journal article" date="2011" name="J. Bacteriol.">
        <title>Complete genome sequence of a novel clinical isolate, the nontuberculous Mycobacterium strain JDM601.</title>
        <authorList>
            <person name="Zhang Z.Y."/>
            <person name="Sun Z.Q."/>
            <person name="Wang Z.L."/>
            <person name="Wen Z.L."/>
            <person name="Sun Q.W."/>
            <person name="Zhu Z.Q."/>
            <person name="Song Y.Z."/>
            <person name="Zhao J.W."/>
            <person name="Wang H.H."/>
            <person name="Zhang S.L."/>
            <person name="Guo X.K."/>
        </authorList>
    </citation>
    <scope>NUCLEOTIDE SEQUENCE [LARGE SCALE GENOMIC DNA]</scope>
    <source>
        <strain evidence="2 3">JDM601</strain>
    </source>
</reference>
<dbReference type="KEGG" id="mjd:JDM601_1676"/>
<dbReference type="Proteomes" id="UP000009224">
    <property type="component" value="Chromosome"/>
</dbReference>
<dbReference type="EMBL" id="CP002329">
    <property type="protein sequence ID" value="AEF35676.1"/>
    <property type="molecule type" value="Genomic_DNA"/>
</dbReference>
<proteinExistence type="predicted"/>
<feature type="compositionally biased region" description="Basic and acidic residues" evidence="1">
    <location>
        <begin position="10"/>
        <end position="28"/>
    </location>
</feature>
<evidence type="ECO:0000313" key="3">
    <source>
        <dbReference type="Proteomes" id="UP000009224"/>
    </source>
</evidence>